<dbReference type="InterPro" id="IPR024072">
    <property type="entry name" value="DHFR-like_dom_sf"/>
</dbReference>
<organism evidence="9 10">
    <name type="scientific">Arthrobacter oryzae</name>
    <dbReference type="NCBI Taxonomy" id="409290"/>
    <lineage>
        <taxon>Bacteria</taxon>
        <taxon>Bacillati</taxon>
        <taxon>Actinomycetota</taxon>
        <taxon>Actinomycetes</taxon>
        <taxon>Micrococcales</taxon>
        <taxon>Micrococcaceae</taxon>
        <taxon>Arthrobacter</taxon>
    </lineage>
</organism>
<evidence type="ECO:0000259" key="8">
    <source>
        <dbReference type="PROSITE" id="PS51330"/>
    </source>
</evidence>
<evidence type="ECO:0000256" key="3">
    <source>
        <dbReference type="ARBA" id="ARBA00012856"/>
    </source>
</evidence>
<dbReference type="InterPro" id="IPR001796">
    <property type="entry name" value="DHFR_dom"/>
</dbReference>
<evidence type="ECO:0000256" key="6">
    <source>
        <dbReference type="ARBA" id="ARBA00023002"/>
    </source>
</evidence>
<evidence type="ECO:0000313" key="9">
    <source>
        <dbReference type="EMBL" id="RKR20646.1"/>
    </source>
</evidence>
<dbReference type="EC" id="1.5.1.3" evidence="3"/>
<dbReference type="Pfam" id="PF00186">
    <property type="entry name" value="DHFR_1"/>
    <property type="match status" value="1"/>
</dbReference>
<comment type="caution">
    <text evidence="9">The sequence shown here is derived from an EMBL/GenBank/DDBJ whole genome shotgun (WGS) entry which is preliminary data.</text>
</comment>
<evidence type="ECO:0000256" key="4">
    <source>
        <dbReference type="ARBA" id="ARBA00022563"/>
    </source>
</evidence>
<dbReference type="Gene3D" id="3.40.430.10">
    <property type="entry name" value="Dihydrofolate Reductase, subunit A"/>
    <property type="match status" value="1"/>
</dbReference>
<protein>
    <recommendedName>
        <fullName evidence="3">dihydrofolate reductase</fullName>
        <ecNumber evidence="3">1.5.1.3</ecNumber>
    </recommendedName>
</protein>
<evidence type="ECO:0000256" key="1">
    <source>
        <dbReference type="ARBA" id="ARBA00004903"/>
    </source>
</evidence>
<dbReference type="GO" id="GO:0046655">
    <property type="term" value="P:folic acid metabolic process"/>
    <property type="evidence" value="ECO:0007669"/>
    <property type="project" value="TreeGrafter"/>
</dbReference>
<dbReference type="GO" id="GO:0005829">
    <property type="term" value="C:cytosol"/>
    <property type="evidence" value="ECO:0007669"/>
    <property type="project" value="TreeGrafter"/>
</dbReference>
<dbReference type="SUPFAM" id="SSF53597">
    <property type="entry name" value="Dihydrofolate reductase-like"/>
    <property type="match status" value="1"/>
</dbReference>
<dbReference type="GO" id="GO:0050661">
    <property type="term" value="F:NADP binding"/>
    <property type="evidence" value="ECO:0007669"/>
    <property type="project" value="InterPro"/>
</dbReference>
<dbReference type="PRINTS" id="PR00070">
    <property type="entry name" value="DHFR"/>
</dbReference>
<accession>A0A495EWE1</accession>
<evidence type="ECO:0000256" key="5">
    <source>
        <dbReference type="ARBA" id="ARBA00022857"/>
    </source>
</evidence>
<comment type="pathway">
    <text evidence="1">Cofactor biosynthesis; tetrahydrofolate biosynthesis; 5,6,7,8-tetrahydrofolate from 7,8-dihydrofolate: step 1/1.</text>
</comment>
<evidence type="ECO:0000313" key="10">
    <source>
        <dbReference type="Proteomes" id="UP000276055"/>
    </source>
</evidence>
<dbReference type="EMBL" id="RBIR01000002">
    <property type="protein sequence ID" value="RKR20646.1"/>
    <property type="molecule type" value="Genomic_DNA"/>
</dbReference>
<keyword evidence="5" id="KW-0521">NADP</keyword>
<dbReference type="PIRSF" id="PIRSF000194">
    <property type="entry name" value="DHFR"/>
    <property type="match status" value="1"/>
</dbReference>
<keyword evidence="6" id="KW-0560">Oxidoreductase</keyword>
<sequence length="197" mass="21264">MSKADTPGVQPGDFTEQLRASTTGLGLVWAQTSTGVIGKDGAMPWHLPEDMKHFSGLTKDHPVIMGRKTWESFPDKYRPLPGRTNIVISRQEAWGGTPGAEGATAVKTLDDALLESQFAPGHEMVWIIGGGEIFAQAVDLADVAVVTTIDTTSEGDTFAPELGYDWTAAASLPADGWLTSANGTRYRMTLWRRTEAK</sequence>
<proteinExistence type="inferred from homology"/>
<name>A0A495EWE1_9MICC</name>
<dbReference type="AlphaFoldDB" id="A0A495EWE1"/>
<keyword evidence="4" id="KW-0554">One-carbon metabolism</keyword>
<dbReference type="UniPathway" id="UPA00077">
    <property type="reaction ID" value="UER00158"/>
</dbReference>
<dbReference type="PANTHER" id="PTHR48069">
    <property type="entry name" value="DIHYDROFOLATE REDUCTASE"/>
    <property type="match status" value="1"/>
</dbReference>
<evidence type="ECO:0000256" key="7">
    <source>
        <dbReference type="RuleBase" id="RU004474"/>
    </source>
</evidence>
<dbReference type="GO" id="GO:0006730">
    <property type="term" value="P:one-carbon metabolic process"/>
    <property type="evidence" value="ECO:0007669"/>
    <property type="project" value="UniProtKB-KW"/>
</dbReference>
<dbReference type="GO" id="GO:0046452">
    <property type="term" value="P:dihydrofolate metabolic process"/>
    <property type="evidence" value="ECO:0007669"/>
    <property type="project" value="TreeGrafter"/>
</dbReference>
<dbReference type="InterPro" id="IPR017925">
    <property type="entry name" value="DHFR_CS"/>
</dbReference>
<gene>
    <name evidence="9" type="ORF">C8D78_1285</name>
</gene>
<dbReference type="PROSITE" id="PS00075">
    <property type="entry name" value="DHFR_1"/>
    <property type="match status" value="1"/>
</dbReference>
<evidence type="ECO:0000256" key="2">
    <source>
        <dbReference type="ARBA" id="ARBA00009539"/>
    </source>
</evidence>
<dbReference type="PROSITE" id="PS51330">
    <property type="entry name" value="DHFR_2"/>
    <property type="match status" value="1"/>
</dbReference>
<reference evidence="9 10" key="1">
    <citation type="submission" date="2018-10" db="EMBL/GenBank/DDBJ databases">
        <title>Genomic Encyclopedia of Type Strains, Phase IV (KMG-IV): sequencing the most valuable type-strain genomes for metagenomic binning, comparative biology and taxonomic classification.</title>
        <authorList>
            <person name="Goeker M."/>
        </authorList>
    </citation>
    <scope>NUCLEOTIDE SEQUENCE [LARGE SCALE GENOMIC DNA]</scope>
    <source>
        <strain evidence="9 10">DSM 25586</strain>
    </source>
</reference>
<dbReference type="GO" id="GO:0046654">
    <property type="term" value="P:tetrahydrofolate biosynthetic process"/>
    <property type="evidence" value="ECO:0007669"/>
    <property type="project" value="UniProtKB-UniPathway"/>
</dbReference>
<dbReference type="RefSeq" id="WP_120951222.1">
    <property type="nucleotide sequence ID" value="NZ_RBIR01000002.1"/>
</dbReference>
<feature type="domain" description="DHFR" evidence="8">
    <location>
        <begin position="24"/>
        <end position="193"/>
    </location>
</feature>
<dbReference type="GO" id="GO:0004146">
    <property type="term" value="F:dihydrofolate reductase activity"/>
    <property type="evidence" value="ECO:0007669"/>
    <property type="project" value="UniProtKB-EC"/>
</dbReference>
<dbReference type="InterPro" id="IPR012259">
    <property type="entry name" value="DHFR"/>
</dbReference>
<dbReference type="Proteomes" id="UP000276055">
    <property type="component" value="Unassembled WGS sequence"/>
</dbReference>
<dbReference type="CDD" id="cd00209">
    <property type="entry name" value="DHFR"/>
    <property type="match status" value="1"/>
</dbReference>
<dbReference type="PANTHER" id="PTHR48069:SF3">
    <property type="entry name" value="DIHYDROFOLATE REDUCTASE"/>
    <property type="match status" value="1"/>
</dbReference>
<dbReference type="OrthoDB" id="9804315at2"/>
<comment type="similarity">
    <text evidence="2 7">Belongs to the dihydrofolate reductase family.</text>
</comment>